<dbReference type="KEGG" id="xve:BJD12_13465"/>
<dbReference type="SUPFAM" id="SSF52540">
    <property type="entry name" value="P-loop containing nucleoside triphosphate hydrolases"/>
    <property type="match status" value="1"/>
</dbReference>
<gene>
    <name evidence="8" type="ORF">XVE_2384</name>
</gene>
<evidence type="ECO:0000256" key="4">
    <source>
        <dbReference type="ARBA" id="ARBA00022741"/>
    </source>
</evidence>
<evidence type="ECO:0000256" key="2">
    <source>
        <dbReference type="ARBA" id="ARBA00022448"/>
    </source>
</evidence>
<evidence type="ECO:0000313" key="9">
    <source>
        <dbReference type="Proteomes" id="UP000003299"/>
    </source>
</evidence>
<dbReference type="Gene3D" id="3.40.50.300">
    <property type="entry name" value="P-loop containing nucleotide triphosphate hydrolases"/>
    <property type="match status" value="1"/>
</dbReference>
<name>F1W597_9XANT</name>
<dbReference type="Proteomes" id="UP000003299">
    <property type="component" value="Unassembled WGS sequence"/>
</dbReference>
<evidence type="ECO:0000256" key="1">
    <source>
        <dbReference type="ARBA" id="ARBA00005417"/>
    </source>
</evidence>
<keyword evidence="7" id="KW-0472">Membrane</keyword>
<evidence type="ECO:0000256" key="5">
    <source>
        <dbReference type="ARBA" id="ARBA00022840"/>
    </source>
</evidence>
<proteinExistence type="inferred from homology"/>
<dbReference type="eggNOG" id="COG1119">
    <property type="taxonomic scope" value="Bacteria"/>
</dbReference>
<dbReference type="SMART" id="SM00382">
    <property type="entry name" value="AAA"/>
    <property type="match status" value="1"/>
</dbReference>
<dbReference type="InterPro" id="IPR003593">
    <property type="entry name" value="AAA+_ATPase"/>
</dbReference>
<accession>F1W597</accession>
<keyword evidence="6" id="KW-1278">Translocase</keyword>
<dbReference type="EMBL" id="AEQV01000076">
    <property type="protein sequence ID" value="EGD09292.1"/>
    <property type="molecule type" value="Genomic_DNA"/>
</dbReference>
<evidence type="ECO:0000256" key="6">
    <source>
        <dbReference type="ARBA" id="ARBA00022967"/>
    </source>
</evidence>
<dbReference type="GeneID" id="46982363"/>
<comment type="similarity">
    <text evidence="1">Belongs to the ABC transporter superfamily.</text>
</comment>
<dbReference type="Pfam" id="PF00005">
    <property type="entry name" value="ABC_tran"/>
    <property type="match status" value="1"/>
</dbReference>
<dbReference type="InterPro" id="IPR003439">
    <property type="entry name" value="ABC_transporter-like_ATP-bd"/>
</dbReference>
<keyword evidence="2" id="KW-0813">Transport</keyword>
<comment type="caution">
    <text evidence="8">The sequence shown here is derived from an EMBL/GenBank/DDBJ whole genome shotgun (WGS) entry which is preliminary data.</text>
</comment>
<dbReference type="PANTHER" id="PTHR42788:SF17">
    <property type="entry name" value="ALIPHATIC SULFONATES IMPORT ATP-BINDING PROTEIN SSUB"/>
    <property type="match status" value="1"/>
</dbReference>
<dbReference type="InterPro" id="IPR027417">
    <property type="entry name" value="P-loop_NTPase"/>
</dbReference>
<dbReference type="GO" id="GO:0016887">
    <property type="term" value="F:ATP hydrolysis activity"/>
    <property type="evidence" value="ECO:0007669"/>
    <property type="project" value="InterPro"/>
</dbReference>
<dbReference type="AlphaFoldDB" id="F1W597"/>
<dbReference type="PROSITE" id="PS50893">
    <property type="entry name" value="ABC_TRANSPORTER_2"/>
    <property type="match status" value="1"/>
</dbReference>
<evidence type="ECO:0000256" key="7">
    <source>
        <dbReference type="ARBA" id="ARBA00023136"/>
    </source>
</evidence>
<dbReference type="PANTHER" id="PTHR42788">
    <property type="entry name" value="TAURINE IMPORT ATP-BINDING PROTEIN-RELATED"/>
    <property type="match status" value="1"/>
</dbReference>
<keyword evidence="5" id="KW-0067">ATP-binding</keyword>
<protein>
    <submittedName>
        <fullName evidence="8">ABC-type molybdenum transport system, ATPase component/photorepair protein PhrA</fullName>
    </submittedName>
</protein>
<reference evidence="8 9" key="1">
    <citation type="journal article" date="2011" name="BMC Genomics">
        <title>Comparative genomics reveals diversity among xanthomonads infecting tomato and pepper.</title>
        <authorList>
            <person name="Potnis N."/>
            <person name="Krasileva K."/>
            <person name="Chow V."/>
            <person name="Almeida N.F."/>
            <person name="Patil P.B."/>
            <person name="Ryan R.P."/>
            <person name="Sharlach M."/>
            <person name="Behlau F."/>
            <person name="Dow J.M."/>
            <person name="Momol M.T."/>
            <person name="White F.F."/>
            <person name="Preston J.F."/>
            <person name="Vinatzer B.A."/>
            <person name="Koebnik R."/>
            <person name="Setubal J.C."/>
            <person name="Norman D.J."/>
            <person name="Staskawicz B.J."/>
            <person name="Jones J.B."/>
        </authorList>
    </citation>
    <scope>NUCLEOTIDE SEQUENCE [LARGE SCALE GENOMIC DNA]</scope>
    <source>
        <strain evidence="8 9">ATCC 35937</strain>
    </source>
</reference>
<keyword evidence="4" id="KW-0547">Nucleotide-binding</keyword>
<sequence>MPVATAAADPFADAPALIELDHASVMRGQVRVLHALRLRIALGQHTAILGPNGCGKSSFIKLITRELYPLARGDGQPAVKVLGQARWQVDRLRSQLGIVTGDLSVNLADMPGLDVESAVLSGFFASYVVPPHREISDDMRARAREALALARALPLLDRPYAELSAGETRRVLIARALVNRPQALLLDEPSTGLDVVARRHLLDTLRDLARQGITLVLVTHHIEEIVPEIGRVILLRAGKVVADGPRDALLTDASLSATFDGPVRVHRDGERYWATVGE</sequence>
<dbReference type="GO" id="GO:0005524">
    <property type="term" value="F:ATP binding"/>
    <property type="evidence" value="ECO:0007669"/>
    <property type="project" value="UniProtKB-KW"/>
</dbReference>
<keyword evidence="3" id="KW-1003">Cell membrane</keyword>
<dbReference type="RefSeq" id="WP_005992657.1">
    <property type="nucleotide sequence ID" value="NZ_AEQV01000076.1"/>
</dbReference>
<organism evidence="8 9">
    <name type="scientific">Xanthomonas vesicatoria ATCC 35937</name>
    <dbReference type="NCBI Taxonomy" id="925775"/>
    <lineage>
        <taxon>Bacteria</taxon>
        <taxon>Pseudomonadati</taxon>
        <taxon>Pseudomonadota</taxon>
        <taxon>Gammaproteobacteria</taxon>
        <taxon>Lysobacterales</taxon>
        <taxon>Lysobacteraceae</taxon>
        <taxon>Xanthomonas</taxon>
    </lineage>
</organism>
<dbReference type="InterPro" id="IPR050166">
    <property type="entry name" value="ABC_transporter_ATP-bind"/>
</dbReference>
<evidence type="ECO:0000256" key="3">
    <source>
        <dbReference type="ARBA" id="ARBA00022475"/>
    </source>
</evidence>
<evidence type="ECO:0000313" key="8">
    <source>
        <dbReference type="EMBL" id="EGD09292.1"/>
    </source>
</evidence>